<accession>F5XG81</accession>
<dbReference type="CDD" id="cd03426">
    <property type="entry name" value="NUDIX_CoAse_Nudt7"/>
    <property type="match status" value="1"/>
</dbReference>
<dbReference type="HOGENOM" id="CLU_040940_3_1_11"/>
<dbReference type="Proteomes" id="UP000007947">
    <property type="component" value="Chromosome"/>
</dbReference>
<comment type="cofactor">
    <cofactor evidence="2">
        <name>Mg(2+)</name>
        <dbReference type="ChEBI" id="CHEBI:18420"/>
    </cofactor>
</comment>
<keyword evidence="3" id="KW-0479">Metal-binding</keyword>
<comment type="cofactor">
    <cofactor evidence="1">
        <name>Mn(2+)</name>
        <dbReference type="ChEBI" id="CHEBI:29035"/>
    </cofactor>
</comment>
<dbReference type="PROSITE" id="PS51462">
    <property type="entry name" value="NUDIX"/>
    <property type="match status" value="1"/>
</dbReference>
<evidence type="ECO:0000256" key="7">
    <source>
        <dbReference type="SAM" id="MobiDB-lite"/>
    </source>
</evidence>
<dbReference type="PANTHER" id="PTHR12992">
    <property type="entry name" value="NUDIX HYDROLASE"/>
    <property type="match status" value="1"/>
</dbReference>
<keyword evidence="4 9" id="KW-0378">Hydrolase</keyword>
<dbReference type="SUPFAM" id="SSF55811">
    <property type="entry name" value="Nudix"/>
    <property type="match status" value="1"/>
</dbReference>
<evidence type="ECO:0000313" key="10">
    <source>
        <dbReference type="Proteomes" id="UP000007947"/>
    </source>
</evidence>
<evidence type="ECO:0000259" key="8">
    <source>
        <dbReference type="PROSITE" id="PS51462"/>
    </source>
</evidence>
<dbReference type="InterPro" id="IPR015797">
    <property type="entry name" value="NUDIX_hydrolase-like_dom_sf"/>
</dbReference>
<dbReference type="eggNOG" id="COG0494">
    <property type="taxonomic scope" value="Bacteria"/>
</dbReference>
<dbReference type="Gene3D" id="3.90.79.10">
    <property type="entry name" value="Nucleoside Triphosphate Pyrophosphohydrolase"/>
    <property type="match status" value="1"/>
</dbReference>
<dbReference type="GO" id="GO:0010945">
    <property type="term" value="F:coenzyme A diphosphatase activity"/>
    <property type="evidence" value="ECO:0007669"/>
    <property type="project" value="InterPro"/>
</dbReference>
<dbReference type="InterPro" id="IPR045121">
    <property type="entry name" value="CoAse"/>
</dbReference>
<evidence type="ECO:0000256" key="2">
    <source>
        <dbReference type="ARBA" id="ARBA00001946"/>
    </source>
</evidence>
<keyword evidence="6" id="KW-0464">Manganese</keyword>
<evidence type="ECO:0000256" key="3">
    <source>
        <dbReference type="ARBA" id="ARBA00022723"/>
    </source>
</evidence>
<proteinExistence type="predicted"/>
<evidence type="ECO:0000256" key="4">
    <source>
        <dbReference type="ARBA" id="ARBA00022801"/>
    </source>
</evidence>
<name>F5XG81_MICPN</name>
<protein>
    <submittedName>
        <fullName evidence="9">Putative hydrolase</fullName>
    </submittedName>
</protein>
<evidence type="ECO:0000256" key="1">
    <source>
        <dbReference type="ARBA" id="ARBA00001936"/>
    </source>
</evidence>
<dbReference type="KEGG" id="mph:MLP_50010"/>
<gene>
    <name evidence="9" type="ordered locus">MLP_50010</name>
</gene>
<feature type="domain" description="Nudix hydrolase" evidence="8">
    <location>
        <begin position="53"/>
        <end position="193"/>
    </location>
</feature>
<evidence type="ECO:0000256" key="6">
    <source>
        <dbReference type="ARBA" id="ARBA00023211"/>
    </source>
</evidence>
<dbReference type="PANTHER" id="PTHR12992:SF11">
    <property type="entry name" value="MITOCHONDRIAL COENZYME A DIPHOSPHATASE NUDT8"/>
    <property type="match status" value="1"/>
</dbReference>
<sequence length="244" mass="26306">MGRVARADEPMNQHEQSLTPPTEELPVWLQPLDRALLDDARLQRSVALRPGIGGRAAAVLVLIGEGERGPEILFVERAATLRTHAGQIAFPGGANESTDLDLIATAVREAREEAGIDSSGVVPIGALPPAHVAVSGFDVTTVVAWWRHRGLIGPPDPREVASVVVVSVADLTDPANRGRVRHPSGYSGPGFEVAGHLIWGLTAHLLDGVLDLAGWQRPWDEQRRFDIPARYLTDISRGQGHDEH</sequence>
<evidence type="ECO:0000313" key="9">
    <source>
        <dbReference type="EMBL" id="BAK38015.1"/>
    </source>
</evidence>
<dbReference type="Pfam" id="PF00293">
    <property type="entry name" value="NUDIX"/>
    <property type="match status" value="1"/>
</dbReference>
<dbReference type="EMBL" id="AP012204">
    <property type="protein sequence ID" value="BAK38015.1"/>
    <property type="molecule type" value="Genomic_DNA"/>
</dbReference>
<dbReference type="AlphaFoldDB" id="F5XG81"/>
<feature type="compositionally biased region" description="Basic and acidic residues" evidence="7">
    <location>
        <begin position="1"/>
        <end position="12"/>
    </location>
</feature>
<keyword evidence="10" id="KW-1185">Reference proteome</keyword>
<evidence type="ECO:0000256" key="5">
    <source>
        <dbReference type="ARBA" id="ARBA00022842"/>
    </source>
</evidence>
<dbReference type="GO" id="GO:0046872">
    <property type="term" value="F:metal ion binding"/>
    <property type="evidence" value="ECO:0007669"/>
    <property type="project" value="UniProtKB-KW"/>
</dbReference>
<organism evidence="9 10">
    <name type="scientific">Microlunatus phosphovorus (strain ATCC 700054 / DSM 10555 / JCM 9379 / NBRC 101784 / NCIMB 13414 / VKM Ac-1990 / NM-1)</name>
    <dbReference type="NCBI Taxonomy" id="1032480"/>
    <lineage>
        <taxon>Bacteria</taxon>
        <taxon>Bacillati</taxon>
        <taxon>Actinomycetota</taxon>
        <taxon>Actinomycetes</taxon>
        <taxon>Propionibacteriales</taxon>
        <taxon>Propionibacteriaceae</taxon>
        <taxon>Microlunatus</taxon>
    </lineage>
</organism>
<reference evidence="9 10" key="1">
    <citation type="submission" date="2011-05" db="EMBL/GenBank/DDBJ databases">
        <title>Whole genome sequence of Microlunatus phosphovorus NM-1.</title>
        <authorList>
            <person name="Hosoyama A."/>
            <person name="Sasaki K."/>
            <person name="Harada T."/>
            <person name="Igarashi R."/>
            <person name="Kawakoshi A."/>
            <person name="Sasagawa M."/>
            <person name="Fukada J."/>
            <person name="Nakamura S."/>
            <person name="Katano Y."/>
            <person name="Hanada S."/>
            <person name="Kamagata Y."/>
            <person name="Nakamura N."/>
            <person name="Yamazaki S."/>
            <person name="Fujita N."/>
        </authorList>
    </citation>
    <scope>NUCLEOTIDE SEQUENCE [LARGE SCALE GENOMIC DNA]</scope>
    <source>
        <strain evidence="10">ATCC 700054 / DSM 10555 / JCM 9379 / NBRC 101784 / NCIMB 13414 / VKM Ac-1990 / NM-1</strain>
    </source>
</reference>
<dbReference type="InterPro" id="IPR000086">
    <property type="entry name" value="NUDIX_hydrolase_dom"/>
</dbReference>
<dbReference type="STRING" id="1032480.MLP_50010"/>
<keyword evidence="5" id="KW-0460">Magnesium</keyword>
<feature type="region of interest" description="Disordered" evidence="7">
    <location>
        <begin position="1"/>
        <end position="20"/>
    </location>
</feature>